<name>A0ACB8RFV2_9AGAM</name>
<keyword evidence="1" id="KW-0808">Transferase</keyword>
<accession>A0ACB8RFV2</accession>
<reference evidence="1" key="1">
    <citation type="submission" date="2021-02" db="EMBL/GenBank/DDBJ databases">
        <authorList>
            <consortium name="DOE Joint Genome Institute"/>
            <person name="Ahrendt S."/>
            <person name="Looney B.P."/>
            <person name="Miyauchi S."/>
            <person name="Morin E."/>
            <person name="Drula E."/>
            <person name="Courty P.E."/>
            <person name="Chicoki N."/>
            <person name="Fauchery L."/>
            <person name="Kohler A."/>
            <person name="Kuo A."/>
            <person name="Labutti K."/>
            <person name="Pangilinan J."/>
            <person name="Lipzen A."/>
            <person name="Riley R."/>
            <person name="Andreopoulos W."/>
            <person name="He G."/>
            <person name="Johnson J."/>
            <person name="Barry K.W."/>
            <person name="Grigoriev I.V."/>
            <person name="Nagy L."/>
            <person name="Hibbett D."/>
            <person name="Henrissat B."/>
            <person name="Matheny P.B."/>
            <person name="Labbe J."/>
            <person name="Martin F."/>
        </authorList>
    </citation>
    <scope>NUCLEOTIDE SEQUENCE</scope>
    <source>
        <strain evidence="1">FP105234-sp</strain>
    </source>
</reference>
<keyword evidence="2" id="KW-1185">Reference proteome</keyword>
<comment type="caution">
    <text evidence="1">The sequence shown here is derived from an EMBL/GenBank/DDBJ whole genome shotgun (WGS) entry which is preliminary data.</text>
</comment>
<evidence type="ECO:0000313" key="1">
    <source>
        <dbReference type="EMBL" id="KAI0042561.1"/>
    </source>
</evidence>
<keyword evidence="1" id="KW-0489">Methyltransferase</keyword>
<organism evidence="1 2">
    <name type="scientific">Auriscalpium vulgare</name>
    <dbReference type="NCBI Taxonomy" id="40419"/>
    <lineage>
        <taxon>Eukaryota</taxon>
        <taxon>Fungi</taxon>
        <taxon>Dikarya</taxon>
        <taxon>Basidiomycota</taxon>
        <taxon>Agaricomycotina</taxon>
        <taxon>Agaricomycetes</taxon>
        <taxon>Russulales</taxon>
        <taxon>Auriscalpiaceae</taxon>
        <taxon>Auriscalpium</taxon>
    </lineage>
</organism>
<gene>
    <name evidence="1" type="ORF">FA95DRAFT_1584415</name>
</gene>
<dbReference type="EMBL" id="MU276059">
    <property type="protein sequence ID" value="KAI0042561.1"/>
    <property type="molecule type" value="Genomic_DNA"/>
</dbReference>
<evidence type="ECO:0000313" key="2">
    <source>
        <dbReference type="Proteomes" id="UP000814033"/>
    </source>
</evidence>
<dbReference type="Proteomes" id="UP000814033">
    <property type="component" value="Unassembled WGS sequence"/>
</dbReference>
<proteinExistence type="predicted"/>
<protein>
    <submittedName>
        <fullName evidence="1">Leucine carboxyl methyltransferase</fullName>
    </submittedName>
</protein>
<reference evidence="1" key="2">
    <citation type="journal article" date="2022" name="New Phytol.">
        <title>Evolutionary transition to the ectomycorrhizal habit in the genomes of a hyperdiverse lineage of mushroom-forming fungi.</title>
        <authorList>
            <person name="Looney B."/>
            <person name="Miyauchi S."/>
            <person name="Morin E."/>
            <person name="Drula E."/>
            <person name="Courty P.E."/>
            <person name="Kohler A."/>
            <person name="Kuo A."/>
            <person name="LaButti K."/>
            <person name="Pangilinan J."/>
            <person name="Lipzen A."/>
            <person name="Riley R."/>
            <person name="Andreopoulos W."/>
            <person name="He G."/>
            <person name="Johnson J."/>
            <person name="Nolan M."/>
            <person name="Tritt A."/>
            <person name="Barry K.W."/>
            <person name="Grigoriev I.V."/>
            <person name="Nagy L.G."/>
            <person name="Hibbett D."/>
            <person name="Henrissat B."/>
            <person name="Matheny P.B."/>
            <person name="Labbe J."/>
            <person name="Martin F.M."/>
        </authorList>
    </citation>
    <scope>NUCLEOTIDE SEQUENCE</scope>
    <source>
        <strain evidence="1">FP105234-sp</strain>
    </source>
</reference>
<sequence length="353" mass="39039">MYPPPSRLHATHDDPDAPVRATDNDAALARLSAVSKRYLNDPYIAALVPRAHLQEPRPPLINIGTYLRGQGIDELVDGFLRSAGDATQVQIVSLGAGSDTRFWRLAAGPHKDRIAKYVELDFPDNTTRKAMAIRKSRVLSPALGSPDVVSVAAGGTALRSPVYNLLPVDLRHSPESSLRPLLASPENPLLSPSLPTLLLFECVLVYMTPAASDALIQWFVDYLSAPLGSIVYEMFGLGDSFGRVMLNNLRSRNVELPGAAPYPDLASLSQRFLRLNFTDANALTLYSIRRSHIDPTELDRITKLEMLDEIEELDLVLGHYAISWGIKAPEAADWRNWRIHPKARAVVDEDEYD</sequence>